<accession>A0A2U3QEJ7</accession>
<dbReference type="EMBL" id="OUUY01000024">
    <property type="protein sequence ID" value="SPP99838.1"/>
    <property type="molecule type" value="Genomic_DNA"/>
</dbReference>
<name>A0A2U3QEJ7_9BACT</name>
<dbReference type="AlphaFoldDB" id="A0A2U3QEJ7"/>
<feature type="transmembrane region" description="Helical" evidence="1">
    <location>
        <begin position="21"/>
        <end position="41"/>
    </location>
</feature>
<evidence type="ECO:0000313" key="3">
    <source>
        <dbReference type="Proteomes" id="UP000245125"/>
    </source>
</evidence>
<proteinExistence type="predicted"/>
<keyword evidence="1" id="KW-0812">Transmembrane</keyword>
<gene>
    <name evidence="2" type="ORF">NBG4_120045</name>
</gene>
<keyword evidence="1" id="KW-1133">Transmembrane helix</keyword>
<protein>
    <submittedName>
        <fullName evidence="2">Uncharacterized protein</fullName>
    </submittedName>
</protein>
<dbReference type="Proteomes" id="UP000245125">
    <property type="component" value="Unassembled WGS sequence"/>
</dbReference>
<evidence type="ECO:0000256" key="1">
    <source>
        <dbReference type="SAM" id="Phobius"/>
    </source>
</evidence>
<sequence length="124" mass="13928">MACAATLRRDIVRIRDDLRHVGLVACLAVCVNHCCRMRLVALQALWNLAVHTVAGGASQGRMFALVFLQLRILLRVAAQARFRQVRRESDLKRGMRVLVTTQTTLYFEVGLAHVALTALRDIVF</sequence>
<organism evidence="2 3">
    <name type="scientific">Candidatus Sulfobium mesophilum</name>
    <dbReference type="NCBI Taxonomy" id="2016548"/>
    <lineage>
        <taxon>Bacteria</taxon>
        <taxon>Pseudomonadati</taxon>
        <taxon>Nitrospirota</taxon>
        <taxon>Nitrospiria</taxon>
        <taxon>Nitrospirales</taxon>
        <taxon>Nitrospiraceae</taxon>
        <taxon>Candidatus Sulfobium</taxon>
    </lineage>
</organism>
<reference evidence="3" key="1">
    <citation type="submission" date="2018-03" db="EMBL/GenBank/DDBJ databases">
        <authorList>
            <person name="Zecchin S."/>
        </authorList>
    </citation>
    <scope>NUCLEOTIDE SEQUENCE [LARGE SCALE GENOMIC DNA]</scope>
</reference>
<evidence type="ECO:0000313" key="2">
    <source>
        <dbReference type="EMBL" id="SPP99838.1"/>
    </source>
</evidence>
<feature type="transmembrane region" description="Helical" evidence="1">
    <location>
        <begin position="61"/>
        <end position="78"/>
    </location>
</feature>
<keyword evidence="3" id="KW-1185">Reference proteome</keyword>
<keyword evidence="1" id="KW-0472">Membrane</keyword>